<dbReference type="InterPro" id="IPR013328">
    <property type="entry name" value="6PGD_dom2"/>
</dbReference>
<organism evidence="5 6">
    <name type="scientific">Roseibium aggregatum</name>
    <dbReference type="NCBI Taxonomy" id="187304"/>
    <lineage>
        <taxon>Bacteria</taxon>
        <taxon>Pseudomonadati</taxon>
        <taxon>Pseudomonadota</taxon>
        <taxon>Alphaproteobacteria</taxon>
        <taxon>Hyphomicrobiales</taxon>
        <taxon>Stappiaceae</taxon>
        <taxon>Roseibium</taxon>
    </lineage>
</organism>
<reference evidence="5" key="1">
    <citation type="submission" date="2020-12" db="EMBL/GenBank/DDBJ databases">
        <title>Oil enriched cultivation method for isolating marine PHA-producing bacteria.</title>
        <authorList>
            <person name="Zheng W."/>
            <person name="Yu S."/>
            <person name="Huang Y."/>
        </authorList>
    </citation>
    <scope>NUCLEOTIDE SEQUENCE</scope>
    <source>
        <strain evidence="5">SY-2-12</strain>
    </source>
</reference>
<keyword evidence="1" id="KW-0560">Oxidoreductase</keyword>
<evidence type="ECO:0000313" key="6">
    <source>
        <dbReference type="Proteomes" id="UP000664096"/>
    </source>
</evidence>
<evidence type="ECO:0000259" key="4">
    <source>
        <dbReference type="Pfam" id="PF09130"/>
    </source>
</evidence>
<dbReference type="InterPro" id="IPR015815">
    <property type="entry name" value="HIBADH-related"/>
</dbReference>
<dbReference type="RefSeq" id="WP_207141332.1">
    <property type="nucleotide sequence ID" value="NZ_JAEKJZ010000002.1"/>
</dbReference>
<name>A0A939EEJ1_9HYPH</name>
<dbReference type="InterPro" id="IPR006115">
    <property type="entry name" value="6PGDH_NADP-bd"/>
</dbReference>
<dbReference type="Gene3D" id="1.10.1040.10">
    <property type="entry name" value="N-(1-d-carboxylethyl)-l-norvaline Dehydrogenase, domain 2"/>
    <property type="match status" value="1"/>
</dbReference>
<dbReference type="Pfam" id="PF03446">
    <property type="entry name" value="NAD_binding_2"/>
    <property type="match status" value="1"/>
</dbReference>
<gene>
    <name evidence="5" type="ORF">JF539_14255</name>
</gene>
<dbReference type="SUPFAM" id="SSF48179">
    <property type="entry name" value="6-phosphogluconate dehydrogenase C-terminal domain-like"/>
    <property type="match status" value="1"/>
</dbReference>
<feature type="domain" description="6-phosphogluconate dehydrogenase NADP-binding" evidence="3">
    <location>
        <begin position="4"/>
        <end position="125"/>
    </location>
</feature>
<dbReference type="Proteomes" id="UP000664096">
    <property type="component" value="Unassembled WGS sequence"/>
</dbReference>
<evidence type="ECO:0000256" key="1">
    <source>
        <dbReference type="ARBA" id="ARBA00023002"/>
    </source>
</evidence>
<dbReference type="GO" id="GO:0050661">
    <property type="term" value="F:NADP binding"/>
    <property type="evidence" value="ECO:0007669"/>
    <property type="project" value="InterPro"/>
</dbReference>
<dbReference type="InterPro" id="IPR008927">
    <property type="entry name" value="6-PGluconate_DH-like_C_sf"/>
</dbReference>
<dbReference type="AlphaFoldDB" id="A0A939EEJ1"/>
<dbReference type="EMBL" id="JAEKJZ010000002">
    <property type="protein sequence ID" value="MBN9671508.1"/>
    <property type="molecule type" value="Genomic_DNA"/>
</dbReference>
<evidence type="ECO:0000256" key="2">
    <source>
        <dbReference type="PIRSR" id="PIRSR000103-1"/>
    </source>
</evidence>
<sequence>MSEKITFIGFGEAASAIVSGWGPSRHEVFTYDIKLDDPSTRGEIVDRCSKFGVWPCDTPQEALQDADLVLSTVTADQATEAARAASPFLKAGQVWLDLNSCAPSSKVKSAGLIEAAGGQYVDVAVMAPVYPKLNRVPLLVAGPHADEIAPRLAGLPMSPRVVPGDIGAASSIKMIRSIMVKGLEALTAECTLAAVAAGVQDEVFASLLKSHPGTDWPAQTFYNFERSMVHGARRAAEMEEVARTLQDLGLPSDMVTSTVKWQRKLAAADVPAPENARQINPETIAHALLPHIRSS</sequence>
<feature type="active site" evidence="2">
    <location>
        <position position="173"/>
    </location>
</feature>
<feature type="domain" description="Phosphogluconate dehydrogenase NAD-binding putative C-terminal" evidence="4">
    <location>
        <begin position="194"/>
        <end position="264"/>
    </location>
</feature>
<dbReference type="GO" id="GO:0016491">
    <property type="term" value="F:oxidoreductase activity"/>
    <property type="evidence" value="ECO:0007669"/>
    <property type="project" value="UniProtKB-KW"/>
</dbReference>
<evidence type="ECO:0000313" key="5">
    <source>
        <dbReference type="EMBL" id="MBN9671508.1"/>
    </source>
</evidence>
<accession>A0A939EEJ1</accession>
<dbReference type="Pfam" id="PF09130">
    <property type="entry name" value="DUF1932"/>
    <property type="match status" value="1"/>
</dbReference>
<dbReference type="InterPro" id="IPR015814">
    <property type="entry name" value="Pgluconate_DH_NAD-bd_C"/>
</dbReference>
<proteinExistence type="predicted"/>
<dbReference type="SUPFAM" id="SSF51735">
    <property type="entry name" value="NAD(P)-binding Rossmann-fold domains"/>
    <property type="match status" value="1"/>
</dbReference>
<comment type="caution">
    <text evidence="5">The sequence shown here is derived from an EMBL/GenBank/DDBJ whole genome shotgun (WGS) entry which is preliminary data.</text>
</comment>
<dbReference type="InterPro" id="IPR036291">
    <property type="entry name" value="NAD(P)-bd_dom_sf"/>
</dbReference>
<dbReference type="Gene3D" id="3.40.50.720">
    <property type="entry name" value="NAD(P)-binding Rossmann-like Domain"/>
    <property type="match status" value="1"/>
</dbReference>
<protein>
    <submittedName>
        <fullName evidence="5">NAD(P)-dependent oxidoreductase</fullName>
    </submittedName>
</protein>
<dbReference type="PIRSF" id="PIRSF000103">
    <property type="entry name" value="HIBADH"/>
    <property type="match status" value="1"/>
</dbReference>
<evidence type="ECO:0000259" key="3">
    <source>
        <dbReference type="Pfam" id="PF03446"/>
    </source>
</evidence>